<dbReference type="Proteomes" id="UP000789739">
    <property type="component" value="Unassembled WGS sequence"/>
</dbReference>
<reference evidence="8" key="1">
    <citation type="submission" date="2021-06" db="EMBL/GenBank/DDBJ databases">
        <authorList>
            <person name="Kallberg Y."/>
            <person name="Tangrot J."/>
            <person name="Rosling A."/>
        </authorList>
    </citation>
    <scope>NUCLEOTIDE SEQUENCE</scope>
    <source>
        <strain evidence="8">BR232B</strain>
    </source>
</reference>
<keyword evidence="6" id="KW-0687">Ribonucleoprotein</keyword>
<dbReference type="EMBL" id="CAJVPI010000650">
    <property type="protein sequence ID" value="CAG8559446.1"/>
    <property type="molecule type" value="Genomic_DNA"/>
</dbReference>
<dbReference type="GO" id="GO:0005762">
    <property type="term" value="C:mitochondrial large ribosomal subunit"/>
    <property type="evidence" value="ECO:0007669"/>
    <property type="project" value="InterPro"/>
</dbReference>
<dbReference type="InterPro" id="IPR019189">
    <property type="entry name" value="Ribosomal_mL41"/>
</dbReference>
<dbReference type="GO" id="GO:0003735">
    <property type="term" value="F:structural constituent of ribosome"/>
    <property type="evidence" value="ECO:0007669"/>
    <property type="project" value="InterPro"/>
</dbReference>
<protein>
    <submittedName>
        <fullName evidence="8">55_t:CDS:1</fullName>
    </submittedName>
</protein>
<evidence type="ECO:0000256" key="7">
    <source>
        <dbReference type="SAM" id="MobiDB-lite"/>
    </source>
</evidence>
<comment type="subcellular location">
    <subcellularLocation>
        <location evidence="1">Mitochondrion</location>
    </subcellularLocation>
</comment>
<proteinExistence type="inferred from homology"/>
<evidence type="ECO:0000256" key="3">
    <source>
        <dbReference type="ARBA" id="ARBA00022946"/>
    </source>
</evidence>
<evidence type="ECO:0000256" key="4">
    <source>
        <dbReference type="ARBA" id="ARBA00022980"/>
    </source>
</evidence>
<keyword evidence="9" id="KW-1185">Reference proteome</keyword>
<evidence type="ECO:0000256" key="1">
    <source>
        <dbReference type="ARBA" id="ARBA00004173"/>
    </source>
</evidence>
<evidence type="ECO:0000256" key="2">
    <source>
        <dbReference type="ARBA" id="ARBA00010152"/>
    </source>
</evidence>
<sequence length="107" mass="12284">MFDVIKALYRGARRYPMNAKRTGTGAMGRHTKYGGYIIDKSRVRTYVVPRGLDEFQLCPYVSTKTPMLKYPMTPAKYFNLVNKTKKESQKLAKQEQEPISTSIDLEA</sequence>
<dbReference type="GO" id="GO:0006412">
    <property type="term" value="P:translation"/>
    <property type="evidence" value="ECO:0007669"/>
    <property type="project" value="TreeGrafter"/>
</dbReference>
<keyword evidence="4" id="KW-0689">Ribosomal protein</keyword>
<organism evidence="8 9">
    <name type="scientific">Paraglomus brasilianum</name>
    <dbReference type="NCBI Taxonomy" id="144538"/>
    <lineage>
        <taxon>Eukaryota</taxon>
        <taxon>Fungi</taxon>
        <taxon>Fungi incertae sedis</taxon>
        <taxon>Mucoromycota</taxon>
        <taxon>Glomeromycotina</taxon>
        <taxon>Glomeromycetes</taxon>
        <taxon>Paraglomerales</taxon>
        <taxon>Paraglomeraceae</taxon>
        <taxon>Paraglomus</taxon>
    </lineage>
</organism>
<dbReference type="PANTHER" id="PTHR21338:SF0">
    <property type="entry name" value="LARGE RIBOSOMAL SUBUNIT PROTEIN ML41"/>
    <property type="match status" value="1"/>
</dbReference>
<dbReference type="OrthoDB" id="408933at2759"/>
<comment type="caution">
    <text evidence="8">The sequence shown here is derived from an EMBL/GenBank/DDBJ whole genome shotgun (WGS) entry which is preliminary data.</text>
</comment>
<feature type="region of interest" description="Disordered" evidence="7">
    <location>
        <begin position="88"/>
        <end position="107"/>
    </location>
</feature>
<evidence type="ECO:0000313" key="8">
    <source>
        <dbReference type="EMBL" id="CAG8559446.1"/>
    </source>
</evidence>
<evidence type="ECO:0000313" key="9">
    <source>
        <dbReference type="Proteomes" id="UP000789739"/>
    </source>
</evidence>
<dbReference type="AlphaFoldDB" id="A0A9N9BAM0"/>
<gene>
    <name evidence="8" type="ORF">PBRASI_LOCUS5511</name>
</gene>
<dbReference type="PANTHER" id="PTHR21338">
    <property type="entry name" value="MITOCHONDRIAL RIBOSOMAL PROTEIN L41"/>
    <property type="match status" value="1"/>
</dbReference>
<evidence type="ECO:0000256" key="5">
    <source>
        <dbReference type="ARBA" id="ARBA00023128"/>
    </source>
</evidence>
<keyword evidence="3" id="KW-0809">Transit peptide</keyword>
<keyword evidence="5" id="KW-0496">Mitochondrion</keyword>
<comment type="similarity">
    <text evidence="2">Belongs to the mitochondrion-specific ribosomal protein mL41 family.</text>
</comment>
<name>A0A9N9BAM0_9GLOM</name>
<evidence type="ECO:0000256" key="6">
    <source>
        <dbReference type="ARBA" id="ARBA00023274"/>
    </source>
</evidence>
<dbReference type="Pfam" id="PF09809">
    <property type="entry name" value="MRP-L27"/>
    <property type="match status" value="1"/>
</dbReference>
<accession>A0A9N9BAM0</accession>
<feature type="compositionally biased region" description="Polar residues" evidence="7">
    <location>
        <begin position="97"/>
        <end position="107"/>
    </location>
</feature>